<evidence type="ECO:0008006" key="5">
    <source>
        <dbReference type="Google" id="ProtNLM"/>
    </source>
</evidence>
<dbReference type="Proteomes" id="UP000279994">
    <property type="component" value="Unassembled WGS sequence"/>
</dbReference>
<proteinExistence type="predicted"/>
<evidence type="ECO:0000256" key="2">
    <source>
        <dbReference type="SAM" id="SignalP"/>
    </source>
</evidence>
<protein>
    <recommendedName>
        <fullName evidence="5">Copper chaperone PCu(A)C</fullName>
    </recommendedName>
</protein>
<feature type="signal peptide" evidence="2">
    <location>
        <begin position="1"/>
        <end position="27"/>
    </location>
</feature>
<feature type="compositionally biased region" description="Low complexity" evidence="1">
    <location>
        <begin position="153"/>
        <end position="177"/>
    </location>
</feature>
<evidence type="ECO:0000313" key="3">
    <source>
        <dbReference type="EMBL" id="RNM17337.1"/>
    </source>
</evidence>
<feature type="region of interest" description="Disordered" evidence="1">
    <location>
        <begin position="147"/>
        <end position="177"/>
    </location>
</feature>
<accession>A0A3N0GY08</accession>
<organism evidence="3 4">
    <name type="scientific">Nocardioides pocheonensis</name>
    <dbReference type="NCBI Taxonomy" id="661485"/>
    <lineage>
        <taxon>Bacteria</taxon>
        <taxon>Bacillati</taxon>
        <taxon>Actinomycetota</taxon>
        <taxon>Actinomycetes</taxon>
        <taxon>Propionibacteriales</taxon>
        <taxon>Nocardioidaceae</taxon>
        <taxon>Nocardioides</taxon>
    </lineage>
</organism>
<keyword evidence="4" id="KW-1185">Reference proteome</keyword>
<gene>
    <name evidence="3" type="ORF">EFL26_00670</name>
</gene>
<comment type="caution">
    <text evidence="3">The sequence shown here is derived from an EMBL/GenBank/DDBJ whole genome shotgun (WGS) entry which is preliminary data.</text>
</comment>
<sequence length="177" mass="17951">MKSPLRRRTAIAALLLAPALTACGFSAQTDQVYQPAVGVNDRSGDVDILNALIVSGEDGSGTFAGTLVNKDTTQDATLDTVSGPGITASRTTVDVPAAGNARLAESGDLTLEGSSIKPGTFVELTFSFSNGQTTTMKVPVVEATGDYQDVPLPSASPTSSKSPKSSPSSSPSATATQ</sequence>
<dbReference type="SUPFAM" id="SSF110087">
    <property type="entry name" value="DR1885-like metal-binding protein"/>
    <property type="match status" value="1"/>
</dbReference>
<dbReference type="OrthoDB" id="3787120at2"/>
<evidence type="ECO:0000313" key="4">
    <source>
        <dbReference type="Proteomes" id="UP000279994"/>
    </source>
</evidence>
<evidence type="ECO:0000256" key="1">
    <source>
        <dbReference type="SAM" id="MobiDB-lite"/>
    </source>
</evidence>
<dbReference type="EMBL" id="RJSF01000003">
    <property type="protein sequence ID" value="RNM17337.1"/>
    <property type="molecule type" value="Genomic_DNA"/>
</dbReference>
<feature type="chain" id="PRO_5018038708" description="Copper chaperone PCu(A)C" evidence="2">
    <location>
        <begin position="28"/>
        <end position="177"/>
    </location>
</feature>
<dbReference type="AlphaFoldDB" id="A0A3N0GY08"/>
<reference evidence="3 4" key="1">
    <citation type="submission" date="2018-11" db="EMBL/GenBank/DDBJ databases">
        <authorList>
            <person name="Li F."/>
        </authorList>
    </citation>
    <scope>NUCLEOTIDE SEQUENCE [LARGE SCALE GENOMIC DNA]</scope>
    <source>
        <strain evidence="3 4">Gsoil 818</strain>
    </source>
</reference>
<keyword evidence="2" id="KW-0732">Signal</keyword>
<dbReference type="PROSITE" id="PS51257">
    <property type="entry name" value="PROKAR_LIPOPROTEIN"/>
    <property type="match status" value="1"/>
</dbReference>
<name>A0A3N0GY08_9ACTN</name>
<dbReference type="RefSeq" id="WP_123220958.1">
    <property type="nucleotide sequence ID" value="NZ_RJSF01000003.1"/>
</dbReference>
<dbReference type="InterPro" id="IPR036182">
    <property type="entry name" value="PCuAC_sf"/>
</dbReference>